<dbReference type="Gene3D" id="2.60.40.1120">
    <property type="entry name" value="Carboxypeptidase-like, regulatory domain"/>
    <property type="match status" value="1"/>
</dbReference>
<dbReference type="Proteomes" id="UP000282832">
    <property type="component" value="Unassembled WGS sequence"/>
</dbReference>
<comment type="caution">
    <text evidence="11">The sequence shown here is derived from an EMBL/GenBank/DDBJ whole genome shotgun (WGS) entry which is preliminary data.</text>
</comment>
<comment type="similarity">
    <text evidence="8">Belongs to the TonB-dependent receptor family.</text>
</comment>
<comment type="subcellular location">
    <subcellularLocation>
        <location evidence="1">Cell outer membrane</location>
        <topology evidence="1">Multi-pass membrane protein</topology>
    </subcellularLocation>
</comment>
<dbReference type="Pfam" id="PF13715">
    <property type="entry name" value="CarbopepD_reg_2"/>
    <property type="match status" value="1"/>
</dbReference>
<evidence type="ECO:0000256" key="4">
    <source>
        <dbReference type="ARBA" id="ARBA00022692"/>
    </source>
</evidence>
<evidence type="ECO:0000256" key="2">
    <source>
        <dbReference type="ARBA" id="ARBA00022448"/>
    </source>
</evidence>
<evidence type="ECO:0000256" key="1">
    <source>
        <dbReference type="ARBA" id="ARBA00004571"/>
    </source>
</evidence>
<dbReference type="InterPro" id="IPR039426">
    <property type="entry name" value="TonB-dep_rcpt-like"/>
</dbReference>
<dbReference type="GO" id="GO:0044718">
    <property type="term" value="P:siderophore transmembrane transport"/>
    <property type="evidence" value="ECO:0007669"/>
    <property type="project" value="TreeGrafter"/>
</dbReference>
<dbReference type="RefSeq" id="WP_127803997.1">
    <property type="nucleotide sequence ID" value="NZ_SACY01000003.1"/>
</dbReference>
<evidence type="ECO:0000256" key="8">
    <source>
        <dbReference type="RuleBase" id="RU003357"/>
    </source>
</evidence>
<evidence type="ECO:0000259" key="9">
    <source>
        <dbReference type="Pfam" id="PF00593"/>
    </source>
</evidence>
<accession>A0A437PRJ5</accession>
<dbReference type="GO" id="GO:0009279">
    <property type="term" value="C:cell outer membrane"/>
    <property type="evidence" value="ECO:0007669"/>
    <property type="project" value="UniProtKB-SubCell"/>
</dbReference>
<feature type="domain" description="TonB-dependent receptor-like beta-barrel" evidence="9">
    <location>
        <begin position="253"/>
        <end position="742"/>
    </location>
</feature>
<sequence>MLKKLVFFLVLILLNFGGFSQNCQISLKGIVLQKSNKESIPGAVVYLKGTKFYSQTTNQGNFSIQNICPGTYTIVCEISGFSKFEMGIDLKSNTSQTILLNEKIEELEEVTVHGHETEHTTQMSSHLTEQEKNERSGLNLGEMLKSVAGVQSLQTGSSISKPVIHGMHSSRVVILNQGVRQEGQQWGSEHAPEIDPFVSKNIQVIKGPAGLRYGGDAIGGIVMMEPDPLPDTVKLGGQIQTVYFTNGRQYVGSGYLEGTISGIKGLAWRVQGTLKNGGNINTANYYLANTGVREQNFSTEIGIKRKLWASNFYFSRFHSIIGIYAGSHIGNVGDLENAIEQTSPPAVFTPEEFTRDIDRPNQDVIHQMLKWKGQYKIGNNNYLRGNLAFQLNDRLELDVLRAGKNVNTLMFDLKTLSGELLYEETGMDSPWKGQFGLTFQNQSNLTSGPDIRTPTISNGLLPNYYLNSFGLFGIEKLIKPKYEIELGLRFDSKNFETHRVRVSNTRQFFQDFRNYYGISASIGGTYRWSKFFEQHLILAQAFRPPNASELFSNGIHHGAAAYEIGNPFLQGEQARNISLTSYYQDEKLEIELGLYTNFINNFIYLRPLIQQGIPIYFITVRGAFPGFQYEQINANFSGFDSKINVHFSPRWSLQQKIDIVNAKDTQNNQYLVNIPPYRYDISLKYTFPSDKQYVSLGLTRVDRQNRVEENSDYLTPPPGYQLVEINWGLNYKQFDFGVRVSNALNSAYRDYMNRFRYFTDDQGRNISFRLLYKIPNV</sequence>
<evidence type="ECO:0000313" key="11">
    <source>
        <dbReference type="EMBL" id="RVU24872.1"/>
    </source>
</evidence>
<keyword evidence="11" id="KW-0675">Receptor</keyword>
<keyword evidence="2" id="KW-0813">Transport</keyword>
<keyword evidence="5 8" id="KW-0798">TonB box</keyword>
<reference evidence="11 12" key="1">
    <citation type="submission" date="2019-01" db="EMBL/GenBank/DDBJ databases">
        <authorList>
            <person name="Chen W.-M."/>
        </authorList>
    </citation>
    <scope>NUCLEOTIDE SEQUENCE [LARGE SCALE GENOMIC DNA]</scope>
    <source>
        <strain evidence="11 12">FSY-15</strain>
    </source>
</reference>
<keyword evidence="12" id="KW-1185">Reference proteome</keyword>
<protein>
    <submittedName>
        <fullName evidence="11">TonB-dependent receptor</fullName>
    </submittedName>
</protein>
<dbReference type="GO" id="GO:0015344">
    <property type="term" value="F:siderophore uptake transmembrane transporter activity"/>
    <property type="evidence" value="ECO:0007669"/>
    <property type="project" value="TreeGrafter"/>
</dbReference>
<dbReference type="OrthoDB" id="9795928at2"/>
<dbReference type="PANTHER" id="PTHR30069">
    <property type="entry name" value="TONB-DEPENDENT OUTER MEMBRANE RECEPTOR"/>
    <property type="match status" value="1"/>
</dbReference>
<evidence type="ECO:0000256" key="3">
    <source>
        <dbReference type="ARBA" id="ARBA00022452"/>
    </source>
</evidence>
<name>A0A437PRJ5_9BACT</name>
<evidence type="ECO:0000259" key="10">
    <source>
        <dbReference type="Pfam" id="PF07715"/>
    </source>
</evidence>
<dbReference type="SUPFAM" id="SSF49464">
    <property type="entry name" value="Carboxypeptidase regulatory domain-like"/>
    <property type="match status" value="1"/>
</dbReference>
<dbReference type="InterPro" id="IPR037066">
    <property type="entry name" value="Plug_dom_sf"/>
</dbReference>
<proteinExistence type="inferred from homology"/>
<keyword evidence="4" id="KW-0812">Transmembrane</keyword>
<dbReference type="EMBL" id="SACY01000003">
    <property type="protein sequence ID" value="RVU24872.1"/>
    <property type="molecule type" value="Genomic_DNA"/>
</dbReference>
<dbReference type="InterPro" id="IPR012910">
    <property type="entry name" value="Plug_dom"/>
</dbReference>
<evidence type="ECO:0000256" key="6">
    <source>
        <dbReference type="ARBA" id="ARBA00023136"/>
    </source>
</evidence>
<dbReference type="Pfam" id="PF07715">
    <property type="entry name" value="Plug"/>
    <property type="match status" value="1"/>
</dbReference>
<organism evidence="11 12">
    <name type="scientific">Sandaracinomonas limnophila</name>
    <dbReference type="NCBI Taxonomy" id="1862386"/>
    <lineage>
        <taxon>Bacteria</taxon>
        <taxon>Pseudomonadati</taxon>
        <taxon>Bacteroidota</taxon>
        <taxon>Cytophagia</taxon>
        <taxon>Cytophagales</taxon>
        <taxon>Flectobacillaceae</taxon>
        <taxon>Sandaracinomonas</taxon>
    </lineage>
</organism>
<evidence type="ECO:0000256" key="5">
    <source>
        <dbReference type="ARBA" id="ARBA00023077"/>
    </source>
</evidence>
<dbReference type="InterPro" id="IPR008969">
    <property type="entry name" value="CarboxyPept-like_regulatory"/>
</dbReference>
<dbReference type="SUPFAM" id="SSF56935">
    <property type="entry name" value="Porins"/>
    <property type="match status" value="1"/>
</dbReference>
<dbReference type="Pfam" id="PF00593">
    <property type="entry name" value="TonB_dep_Rec_b-barrel"/>
    <property type="match status" value="1"/>
</dbReference>
<dbReference type="InterPro" id="IPR036942">
    <property type="entry name" value="Beta-barrel_TonB_sf"/>
</dbReference>
<dbReference type="Gene3D" id="2.170.130.10">
    <property type="entry name" value="TonB-dependent receptor, plug domain"/>
    <property type="match status" value="1"/>
</dbReference>
<dbReference type="InterPro" id="IPR000531">
    <property type="entry name" value="Beta-barrel_TonB"/>
</dbReference>
<dbReference type="Gene3D" id="2.40.170.20">
    <property type="entry name" value="TonB-dependent receptor, beta-barrel domain"/>
    <property type="match status" value="1"/>
</dbReference>
<feature type="domain" description="TonB-dependent receptor plug" evidence="10">
    <location>
        <begin position="119"/>
        <end position="221"/>
    </location>
</feature>
<evidence type="ECO:0000313" key="12">
    <source>
        <dbReference type="Proteomes" id="UP000282832"/>
    </source>
</evidence>
<gene>
    <name evidence="11" type="ORF">EOJ36_07645</name>
</gene>
<keyword evidence="7" id="KW-0998">Cell outer membrane</keyword>
<dbReference type="PANTHER" id="PTHR30069:SF40">
    <property type="entry name" value="TONB-DEPENDENT RECEPTOR NMB0964-RELATED"/>
    <property type="match status" value="1"/>
</dbReference>
<dbReference type="AlphaFoldDB" id="A0A437PRJ5"/>
<keyword evidence="6 8" id="KW-0472">Membrane</keyword>
<evidence type="ECO:0000256" key="7">
    <source>
        <dbReference type="ARBA" id="ARBA00023237"/>
    </source>
</evidence>
<keyword evidence="3" id="KW-1134">Transmembrane beta strand</keyword>